<dbReference type="PRINTS" id="PR00069">
    <property type="entry name" value="ALDKETRDTASE"/>
</dbReference>
<evidence type="ECO:0000313" key="3">
    <source>
        <dbReference type="Proteomes" id="UP000276542"/>
    </source>
</evidence>
<reference evidence="3" key="1">
    <citation type="submission" date="2018-09" db="EMBL/GenBank/DDBJ databases">
        <authorList>
            <person name="Zhu H."/>
        </authorList>
    </citation>
    <scope>NUCLEOTIDE SEQUENCE [LARGE SCALE GENOMIC DNA]</scope>
    <source>
        <strain evidence="3">K1W22B-1</strain>
    </source>
</reference>
<accession>A0A3A5HCH0</accession>
<sequence length="301" mass="32224">MGLGRWDGQTPDATDHASAEAAVAAALDIGITTFDHADIYGHGSAEAVFGDLLSRNGGLRARIQIQTKCGIRLPGPDGPGIYDLRPETIRARVHESLDRLRTAYVDSLLLHRPDPLTDPAEIGATLTSLYDEGLVLAVGVSNMSAAQITALQAHTSVPITANQLEMSLLRRDWLEGGVLVNTAASSEVGFPYGTVEFCREQSIELQAWGALANGRFTGAPQSGNDEQVADLVAQLAEAHGTTPETVVLWWLQRHPAAIRPVIGTTNPSRIRACADAATESPRLSHEQWYSLWLAARGAPLP</sequence>
<dbReference type="Proteomes" id="UP000276542">
    <property type="component" value="Unassembled WGS sequence"/>
</dbReference>
<dbReference type="InterPro" id="IPR020471">
    <property type="entry name" value="AKR"/>
</dbReference>
<protein>
    <submittedName>
        <fullName evidence="2">Aldo/keto reductase</fullName>
    </submittedName>
</protein>
<name>A0A3A5HCH0_9ACTN</name>
<dbReference type="Pfam" id="PF00248">
    <property type="entry name" value="Aldo_ket_red"/>
    <property type="match status" value="1"/>
</dbReference>
<dbReference type="EMBL" id="QYRP01000002">
    <property type="protein sequence ID" value="RJS47811.1"/>
    <property type="molecule type" value="Genomic_DNA"/>
</dbReference>
<dbReference type="InterPro" id="IPR036812">
    <property type="entry name" value="NAD(P)_OxRdtase_dom_sf"/>
</dbReference>
<dbReference type="GO" id="GO:0005829">
    <property type="term" value="C:cytosol"/>
    <property type="evidence" value="ECO:0007669"/>
    <property type="project" value="TreeGrafter"/>
</dbReference>
<comment type="caution">
    <text evidence="2">The sequence shown here is derived from an EMBL/GenBank/DDBJ whole genome shotgun (WGS) entry which is preliminary data.</text>
</comment>
<dbReference type="InterPro" id="IPR050523">
    <property type="entry name" value="AKR_Detox_Biosynth"/>
</dbReference>
<keyword evidence="3" id="KW-1185">Reference proteome</keyword>
<gene>
    <name evidence="2" type="ORF">D4739_06670</name>
</gene>
<dbReference type="PANTHER" id="PTHR43364">
    <property type="entry name" value="NADH-SPECIFIC METHYLGLYOXAL REDUCTASE-RELATED"/>
    <property type="match status" value="1"/>
</dbReference>
<proteinExistence type="predicted"/>
<organism evidence="2 3">
    <name type="scientific">Nocardioides cavernaquae</name>
    <dbReference type="NCBI Taxonomy" id="2321396"/>
    <lineage>
        <taxon>Bacteria</taxon>
        <taxon>Bacillati</taxon>
        <taxon>Actinomycetota</taxon>
        <taxon>Actinomycetes</taxon>
        <taxon>Propionibacteriales</taxon>
        <taxon>Nocardioidaceae</taxon>
        <taxon>Nocardioides</taxon>
    </lineage>
</organism>
<dbReference type="OrthoDB" id="3664926at2"/>
<dbReference type="Gene3D" id="3.20.20.100">
    <property type="entry name" value="NADP-dependent oxidoreductase domain"/>
    <property type="match status" value="1"/>
</dbReference>
<dbReference type="PANTHER" id="PTHR43364:SF1">
    <property type="entry name" value="OXIDOREDUCTASE YDHF"/>
    <property type="match status" value="1"/>
</dbReference>
<dbReference type="AlphaFoldDB" id="A0A3A5HCH0"/>
<evidence type="ECO:0000313" key="2">
    <source>
        <dbReference type="EMBL" id="RJS47811.1"/>
    </source>
</evidence>
<dbReference type="SUPFAM" id="SSF51430">
    <property type="entry name" value="NAD(P)-linked oxidoreductase"/>
    <property type="match status" value="1"/>
</dbReference>
<dbReference type="GO" id="GO:0016491">
    <property type="term" value="F:oxidoreductase activity"/>
    <property type="evidence" value="ECO:0007669"/>
    <property type="project" value="InterPro"/>
</dbReference>
<evidence type="ECO:0000259" key="1">
    <source>
        <dbReference type="Pfam" id="PF00248"/>
    </source>
</evidence>
<dbReference type="InterPro" id="IPR023210">
    <property type="entry name" value="NADP_OxRdtase_dom"/>
</dbReference>
<feature type="domain" description="NADP-dependent oxidoreductase" evidence="1">
    <location>
        <begin position="2"/>
        <end position="288"/>
    </location>
</feature>